<reference evidence="3" key="2">
    <citation type="submission" date="2013-12" db="EMBL/GenBank/DDBJ databases">
        <title>Evolution of pathogenesis and genome organization in the Tremellales.</title>
        <authorList>
            <person name="Cuomo C."/>
            <person name="Litvintseva A."/>
            <person name="Heitman J."/>
            <person name="Chen Y."/>
            <person name="Sun S."/>
            <person name="Springer D."/>
            <person name="Dromer F."/>
            <person name="Young S."/>
            <person name="Zeng Q."/>
            <person name="Chapman S."/>
            <person name="Gujja S."/>
            <person name="Saif S."/>
            <person name="Birren B."/>
        </authorList>
    </citation>
    <scope>NUCLEOTIDE SEQUENCE [LARGE SCALE GENOMIC DNA]</scope>
    <source>
        <strain evidence="3">CBS 10435</strain>
    </source>
</reference>
<feature type="transmembrane region" description="Helical" evidence="1">
    <location>
        <begin position="115"/>
        <end position="134"/>
    </location>
</feature>
<reference evidence="2 3" key="1">
    <citation type="submission" date="2013-07" db="EMBL/GenBank/DDBJ databases">
        <title>The Genome Sequence of Kwoniella mangroviensis CBS10435.</title>
        <authorList>
            <consortium name="The Broad Institute Genome Sequencing Platform"/>
            <person name="Cuomo C."/>
            <person name="Litvintseva A."/>
            <person name="Chen Y."/>
            <person name="Heitman J."/>
            <person name="Sun S."/>
            <person name="Springer D."/>
            <person name="Dromer F."/>
            <person name="Young S.K."/>
            <person name="Zeng Q."/>
            <person name="Gargeya S."/>
            <person name="Fitzgerald M."/>
            <person name="Abouelleil A."/>
            <person name="Alvarado L."/>
            <person name="Berlin A.M."/>
            <person name="Chapman S.B."/>
            <person name="Dewar J."/>
            <person name="Goldberg J."/>
            <person name="Griggs A."/>
            <person name="Gujja S."/>
            <person name="Hansen M."/>
            <person name="Howarth C."/>
            <person name="Imamovic A."/>
            <person name="Larimer J."/>
            <person name="McCowan C."/>
            <person name="Murphy C."/>
            <person name="Pearson M."/>
            <person name="Priest M."/>
            <person name="Roberts A."/>
            <person name="Saif S."/>
            <person name="Shea T."/>
            <person name="Sykes S."/>
            <person name="Wortman J."/>
            <person name="Nusbaum C."/>
            <person name="Birren B."/>
        </authorList>
    </citation>
    <scope>NUCLEOTIDE SEQUENCE [LARGE SCALE GENOMIC DNA]</scope>
    <source>
        <strain evidence="2 3">CBS 10435</strain>
    </source>
</reference>
<keyword evidence="1" id="KW-0812">Transmembrane</keyword>
<dbReference type="EMBL" id="KI669460">
    <property type="protein sequence ID" value="OCF60029.1"/>
    <property type="molecule type" value="Genomic_DNA"/>
</dbReference>
<protein>
    <submittedName>
        <fullName evidence="2">Uncharacterized protein</fullName>
    </submittedName>
</protein>
<gene>
    <name evidence="2" type="ORF">L486_02702</name>
</gene>
<sequence>MCDIATLFNTQTNADLCCFEQVECANYLCGKQGVTVENGNGTNYCYLDQSRASEKYDEAPSGVCGGNMACALRALSTEPSVTVNQELLPTSYSSASPSGSASSTTSSLFSSATPVLHQGMMSIWVFAVLSLAVFGKKLHM</sequence>
<keyword evidence="1" id="KW-1133">Transmembrane helix</keyword>
<keyword evidence="1" id="KW-0472">Membrane</keyword>
<name>A0A1B9IWX3_9TREE</name>
<evidence type="ECO:0000313" key="3">
    <source>
        <dbReference type="Proteomes" id="UP000092583"/>
    </source>
</evidence>
<proteinExistence type="predicted"/>
<accession>A0A1B9IWX3</accession>
<dbReference type="Proteomes" id="UP000092583">
    <property type="component" value="Unassembled WGS sequence"/>
</dbReference>
<organism evidence="2 3">
    <name type="scientific">Kwoniella mangroviensis CBS 10435</name>
    <dbReference type="NCBI Taxonomy" id="1331196"/>
    <lineage>
        <taxon>Eukaryota</taxon>
        <taxon>Fungi</taxon>
        <taxon>Dikarya</taxon>
        <taxon>Basidiomycota</taxon>
        <taxon>Agaricomycotina</taxon>
        <taxon>Tremellomycetes</taxon>
        <taxon>Tremellales</taxon>
        <taxon>Cryptococcaceae</taxon>
        <taxon>Kwoniella</taxon>
    </lineage>
</organism>
<evidence type="ECO:0000313" key="2">
    <source>
        <dbReference type="EMBL" id="OCF60029.1"/>
    </source>
</evidence>
<keyword evidence="3" id="KW-1185">Reference proteome</keyword>
<dbReference type="OrthoDB" id="2562592at2759"/>
<dbReference type="AlphaFoldDB" id="A0A1B9IWX3"/>
<evidence type="ECO:0000256" key="1">
    <source>
        <dbReference type="SAM" id="Phobius"/>
    </source>
</evidence>